<dbReference type="VEuPathDB" id="FungiDB:RhiirA1_478175"/>
<dbReference type="EMBL" id="LLXI01006115">
    <property type="protein sequence ID" value="PKY61937.1"/>
    <property type="molecule type" value="Genomic_DNA"/>
</dbReference>
<protein>
    <submittedName>
        <fullName evidence="1">Uncharacterized protein</fullName>
    </submittedName>
</protein>
<proteinExistence type="predicted"/>
<dbReference type="VEuPathDB" id="FungiDB:FUN_022940"/>
<keyword evidence="2" id="KW-1185">Reference proteome</keyword>
<sequence>MPEFHGSDEQDHEDFVDQFVAYINLANINDNARILQNVLDNSGIGANIGDIRAANAGAITGAVASFPNVPLGLAAGGRPTNAVPVAVNAGGGIPIILAGIRAGIREDIREEGVLGPPSSYLNYTPTPPINPNIAPQQQGISLEDMQKQSRMH</sequence>
<name>A0A2I1HSU7_9GLOM</name>
<dbReference type="AlphaFoldDB" id="A0A2I1HSU7"/>
<comment type="caution">
    <text evidence="1">The sequence shown here is derived from an EMBL/GenBank/DDBJ whole genome shotgun (WGS) entry which is preliminary data.</text>
</comment>
<evidence type="ECO:0000313" key="1">
    <source>
        <dbReference type="EMBL" id="PKY61937.1"/>
    </source>
</evidence>
<reference evidence="1 2" key="1">
    <citation type="submission" date="2015-10" db="EMBL/GenBank/DDBJ databases">
        <title>Genome analyses suggest a sexual origin of heterokaryosis in a supposedly ancient asexual fungus.</title>
        <authorList>
            <person name="Ropars J."/>
            <person name="Sedzielewska K."/>
            <person name="Noel J."/>
            <person name="Charron P."/>
            <person name="Farinelli L."/>
            <person name="Marton T."/>
            <person name="Kruger M."/>
            <person name="Pelin A."/>
            <person name="Brachmann A."/>
            <person name="Corradi N."/>
        </authorList>
    </citation>
    <scope>NUCLEOTIDE SEQUENCE [LARGE SCALE GENOMIC DNA]</scope>
    <source>
        <strain evidence="1 2">A4</strain>
    </source>
</reference>
<evidence type="ECO:0000313" key="2">
    <source>
        <dbReference type="Proteomes" id="UP000234323"/>
    </source>
</evidence>
<organism evidence="1 2">
    <name type="scientific">Rhizophagus irregularis</name>
    <dbReference type="NCBI Taxonomy" id="588596"/>
    <lineage>
        <taxon>Eukaryota</taxon>
        <taxon>Fungi</taxon>
        <taxon>Fungi incertae sedis</taxon>
        <taxon>Mucoromycota</taxon>
        <taxon>Glomeromycotina</taxon>
        <taxon>Glomeromycetes</taxon>
        <taxon>Glomerales</taxon>
        <taxon>Glomeraceae</taxon>
        <taxon>Rhizophagus</taxon>
    </lineage>
</organism>
<dbReference type="Proteomes" id="UP000234323">
    <property type="component" value="Unassembled WGS sequence"/>
</dbReference>
<dbReference type="VEuPathDB" id="FungiDB:FUN_023020"/>
<gene>
    <name evidence="1" type="ORF">RhiirA4_487605</name>
</gene>
<accession>A0A2I1HSU7</accession>